<evidence type="ECO:0000313" key="1">
    <source>
        <dbReference type="EMBL" id="MBV6342439.1"/>
    </source>
</evidence>
<dbReference type="Proteomes" id="UP001196980">
    <property type="component" value="Unassembled WGS sequence"/>
</dbReference>
<sequence>PSGKVTEKLREKTANKQAEMEAKQIEIGHGIQMLHGHTVQHWHDKIKKAQRIEDQKKREAEFAAILHHPDLIEYLKANKLDAIGRFLKFMHGEPDSRTALEGLVTQEDADAVKKFLLERKGIADQGREGDSK</sequence>
<accession>A0ABS6S0Q3</accession>
<dbReference type="EMBL" id="JABXWD010000257">
    <property type="protein sequence ID" value="MBV6342439.1"/>
    <property type="molecule type" value="Genomic_DNA"/>
</dbReference>
<dbReference type="RefSeq" id="WP_218253058.1">
    <property type="nucleotide sequence ID" value="NZ_JABXWD010000257.1"/>
</dbReference>
<reference evidence="1 2" key="1">
    <citation type="journal article" date="2020" name="J Geophys Res Biogeosci">
        <title>Magnetotaxis as an Adaptation to Enable Bacterial Shuttling of Microbial Sulfur and Sulfur Cycling Across Aquatic Oxic#Anoxic Interfaces.</title>
        <authorList>
            <person name="Li J."/>
            <person name="Liu P."/>
            <person name="Wang J."/>
            <person name="Roberts A.P."/>
            <person name="Pan Y."/>
        </authorList>
    </citation>
    <scope>NUCLEOTIDE SEQUENCE [LARGE SCALE GENOMIC DNA]</scope>
    <source>
        <strain evidence="1 2">MYR-1_YQ</strain>
    </source>
</reference>
<feature type="non-terminal residue" evidence="1">
    <location>
        <position position="1"/>
    </location>
</feature>
<protein>
    <submittedName>
        <fullName evidence="1">Uncharacterized protein</fullName>
    </submittedName>
</protein>
<evidence type="ECO:0000313" key="2">
    <source>
        <dbReference type="Proteomes" id="UP001196980"/>
    </source>
</evidence>
<organism evidence="1 2">
    <name type="scientific">Candidatus Magnetobacterium casense</name>
    <dbReference type="NCBI Taxonomy" id="1455061"/>
    <lineage>
        <taxon>Bacteria</taxon>
        <taxon>Pseudomonadati</taxon>
        <taxon>Nitrospirota</taxon>
        <taxon>Thermodesulfovibrionia</taxon>
        <taxon>Thermodesulfovibrionales</taxon>
        <taxon>Candidatus Magnetobacteriaceae</taxon>
        <taxon>Candidatus Magnetobacterium</taxon>
    </lineage>
</organism>
<name>A0ABS6S0Q3_9BACT</name>
<comment type="caution">
    <text evidence="1">The sequence shown here is derived from an EMBL/GenBank/DDBJ whole genome shotgun (WGS) entry which is preliminary data.</text>
</comment>
<keyword evidence="2" id="KW-1185">Reference proteome</keyword>
<gene>
    <name evidence="1" type="ORF">HWQ67_12670</name>
</gene>
<proteinExistence type="predicted"/>